<feature type="domain" description="AMP-dependent synthetase/ligase" evidence="1">
    <location>
        <begin position="33"/>
        <end position="400"/>
    </location>
</feature>
<accession>A0A2A9DRA6</accession>
<dbReference type="InterPro" id="IPR000873">
    <property type="entry name" value="AMP-dep_synth/lig_dom"/>
</dbReference>
<dbReference type="EMBL" id="PDJF01000001">
    <property type="protein sequence ID" value="PFG28921.1"/>
    <property type="molecule type" value="Genomic_DNA"/>
</dbReference>
<dbReference type="InterPro" id="IPR050237">
    <property type="entry name" value="ATP-dep_AMP-bd_enzyme"/>
</dbReference>
<dbReference type="SUPFAM" id="SSF56801">
    <property type="entry name" value="Acetyl-CoA synthetase-like"/>
    <property type="match status" value="1"/>
</dbReference>
<dbReference type="NCBIfam" id="NF004837">
    <property type="entry name" value="PRK06187.1"/>
    <property type="match status" value="1"/>
</dbReference>
<proteinExistence type="predicted"/>
<dbReference type="RefSeq" id="WP_098389288.1">
    <property type="nucleotide sequence ID" value="NZ_LS483464.1"/>
</dbReference>
<sequence length="578" mass="63304">MQSTMHNVPLSMTRILNYGGTVHGATKVTTWCHDSARTTTFAAVKARAGALAWALQQRCKINVGDTVATLMFNTAEHFEAMLAVPCMGAVFTPLNHQLLADQVIHSINHAQAEVVLVDKQLVPHLARIVGQCPKVRSVIISGVAVSAEDRALFPRDIDVAAYEQILDGRPTEYPWPVLPEDSPAALCYSTGTTGQPKGVVYSHRSLYLQSMTLVATDSLAVESGETFLCGVPIFHVLSWGVPYAAFMVGAPLIFMGRDTSPEALSAAITTLHPRMAHGVPTLWMQLLVHYLHTPPPRMSLQEIFVGGSPAPPALIHMWEERYGVDVIQVWGMTETQTVGTVARPPAGVSGEARQAYRESQGRFPAHLEYRVVADGRIVGSTDRNAGEIQVRGNLVTNGYYDSPAGHDDGLASTFRGKRVDDAAVTAKYMTDDGWLRTGDMGSVTNDGFLTVHDRSRDAIRSGGEWIYSAQLENLIMNSDRVIECAVIGYPSKKWGQRPLAVTVLHEGIPHTAETARKLRDEMRAVFPAWMLPEYWTFVDSIDKTSVGKFDKKDLRTYLAEGQFSIIELDGPGTSTDED</sequence>
<dbReference type="Gene3D" id="3.40.50.12780">
    <property type="entry name" value="N-terminal domain of ligase-like"/>
    <property type="match status" value="1"/>
</dbReference>
<comment type="caution">
    <text evidence="3">The sequence shown here is derived from an EMBL/GenBank/DDBJ whole genome shotgun (WGS) entry which is preliminary data.</text>
</comment>
<protein>
    <submittedName>
        <fullName evidence="3">Fatty-acyl-CoA synthase</fullName>
    </submittedName>
</protein>
<dbReference type="InterPro" id="IPR042099">
    <property type="entry name" value="ANL_N_sf"/>
</dbReference>
<dbReference type="PANTHER" id="PTHR43767:SF11">
    <property type="entry name" value="MEDIUM-CHAIN-FATTY-ACID--COA LIGASE"/>
    <property type="match status" value="1"/>
</dbReference>
<dbReference type="Pfam" id="PF00501">
    <property type="entry name" value="AMP-binding"/>
    <property type="match status" value="1"/>
</dbReference>
<evidence type="ECO:0000259" key="1">
    <source>
        <dbReference type="Pfam" id="PF00501"/>
    </source>
</evidence>
<reference evidence="3 4" key="1">
    <citation type="submission" date="2017-10" db="EMBL/GenBank/DDBJ databases">
        <title>Sequencing the genomes of 1000 actinobacteria strains.</title>
        <authorList>
            <person name="Klenk H.-P."/>
        </authorList>
    </citation>
    <scope>NUCLEOTIDE SEQUENCE [LARGE SCALE GENOMIC DNA]</scope>
    <source>
        <strain evidence="3 4">DSM 20688</strain>
    </source>
</reference>
<name>A0A2A9DRA6_9CORY</name>
<dbReference type="GO" id="GO:0016877">
    <property type="term" value="F:ligase activity, forming carbon-sulfur bonds"/>
    <property type="evidence" value="ECO:0007669"/>
    <property type="project" value="UniProtKB-ARBA"/>
</dbReference>
<dbReference type="PANTHER" id="PTHR43767">
    <property type="entry name" value="LONG-CHAIN-FATTY-ACID--COA LIGASE"/>
    <property type="match status" value="1"/>
</dbReference>
<dbReference type="Pfam" id="PF13193">
    <property type="entry name" value="AMP-binding_C"/>
    <property type="match status" value="1"/>
</dbReference>
<keyword evidence="4" id="KW-1185">Reference proteome</keyword>
<dbReference type="Proteomes" id="UP000221653">
    <property type="component" value="Unassembled WGS sequence"/>
</dbReference>
<evidence type="ECO:0000313" key="4">
    <source>
        <dbReference type="Proteomes" id="UP000221653"/>
    </source>
</evidence>
<dbReference type="Gene3D" id="3.30.300.30">
    <property type="match status" value="1"/>
</dbReference>
<gene>
    <name evidence="3" type="ORF">ATK06_2050</name>
</gene>
<dbReference type="InterPro" id="IPR025110">
    <property type="entry name" value="AMP-bd_C"/>
</dbReference>
<dbReference type="InterPro" id="IPR045851">
    <property type="entry name" value="AMP-bd_C_sf"/>
</dbReference>
<organism evidence="3 4">
    <name type="scientific">Corynebacterium renale</name>
    <dbReference type="NCBI Taxonomy" id="1724"/>
    <lineage>
        <taxon>Bacteria</taxon>
        <taxon>Bacillati</taxon>
        <taxon>Actinomycetota</taxon>
        <taxon>Actinomycetes</taxon>
        <taxon>Mycobacteriales</taxon>
        <taxon>Corynebacteriaceae</taxon>
        <taxon>Corynebacterium</taxon>
    </lineage>
</organism>
<dbReference type="NCBIfam" id="NF004143">
    <property type="entry name" value="PRK05620.1"/>
    <property type="match status" value="1"/>
</dbReference>
<evidence type="ECO:0000313" key="3">
    <source>
        <dbReference type="EMBL" id="PFG28921.1"/>
    </source>
</evidence>
<dbReference type="AlphaFoldDB" id="A0A2A9DRA6"/>
<dbReference type="OrthoDB" id="9803968at2"/>
<dbReference type="PROSITE" id="PS00455">
    <property type="entry name" value="AMP_BINDING"/>
    <property type="match status" value="1"/>
</dbReference>
<evidence type="ECO:0000259" key="2">
    <source>
        <dbReference type="Pfam" id="PF13193"/>
    </source>
</evidence>
<dbReference type="STRING" id="1724.GCA_001044175_02103"/>
<dbReference type="InterPro" id="IPR020845">
    <property type="entry name" value="AMP-binding_CS"/>
</dbReference>
<feature type="domain" description="AMP-binding enzyme C-terminal" evidence="2">
    <location>
        <begin position="471"/>
        <end position="548"/>
    </location>
</feature>